<dbReference type="RefSeq" id="WP_314012288.1">
    <property type="nucleotide sequence ID" value="NZ_JAVTTP010000001.1"/>
</dbReference>
<dbReference type="SMART" id="SM00255">
    <property type="entry name" value="TIR"/>
    <property type="match status" value="1"/>
</dbReference>
<feature type="domain" description="TIR" evidence="4">
    <location>
        <begin position="3"/>
        <end position="149"/>
    </location>
</feature>
<gene>
    <name evidence="5" type="ORF">RQM65_01795</name>
</gene>
<evidence type="ECO:0000313" key="5">
    <source>
        <dbReference type="EMBL" id="MDT7827394.1"/>
    </source>
</evidence>
<protein>
    <submittedName>
        <fullName evidence="5">TIR domain-containing protein</fullName>
    </submittedName>
</protein>
<dbReference type="InterPro" id="IPR000157">
    <property type="entry name" value="TIR_dom"/>
</dbReference>
<feature type="coiled-coil region" evidence="1">
    <location>
        <begin position="444"/>
        <end position="533"/>
    </location>
</feature>
<feature type="region of interest" description="Disordered" evidence="2">
    <location>
        <begin position="195"/>
        <end position="223"/>
    </location>
</feature>
<keyword evidence="3" id="KW-0812">Transmembrane</keyword>
<dbReference type="Gene3D" id="3.40.50.10140">
    <property type="entry name" value="Toll/interleukin-1 receptor homology (TIR) domain"/>
    <property type="match status" value="1"/>
</dbReference>
<evidence type="ECO:0000259" key="4">
    <source>
        <dbReference type="PROSITE" id="PS50104"/>
    </source>
</evidence>
<feature type="compositionally biased region" description="Basic and acidic residues" evidence="2">
    <location>
        <begin position="239"/>
        <end position="294"/>
    </location>
</feature>
<dbReference type="EMBL" id="JAVTTP010000001">
    <property type="protein sequence ID" value="MDT7827394.1"/>
    <property type="molecule type" value="Genomic_DNA"/>
</dbReference>
<dbReference type="PROSITE" id="PS50104">
    <property type="entry name" value="TIR"/>
    <property type="match status" value="1"/>
</dbReference>
<evidence type="ECO:0000313" key="6">
    <source>
        <dbReference type="Proteomes" id="UP001250656"/>
    </source>
</evidence>
<dbReference type="SUPFAM" id="SSF52200">
    <property type="entry name" value="Toll/Interleukin receptor TIR domain"/>
    <property type="match status" value="1"/>
</dbReference>
<feature type="transmembrane region" description="Helical" evidence="3">
    <location>
        <begin position="571"/>
        <end position="590"/>
    </location>
</feature>
<keyword evidence="6" id="KW-1185">Reference proteome</keyword>
<dbReference type="Proteomes" id="UP001250656">
    <property type="component" value="Unassembled WGS sequence"/>
</dbReference>
<dbReference type="InterPro" id="IPR035897">
    <property type="entry name" value="Toll_tir_struct_dom_sf"/>
</dbReference>
<keyword evidence="1" id="KW-0175">Coiled coil</keyword>
<feature type="region of interest" description="Disordered" evidence="2">
    <location>
        <begin position="413"/>
        <end position="434"/>
    </location>
</feature>
<proteinExistence type="predicted"/>
<evidence type="ECO:0000256" key="2">
    <source>
        <dbReference type="SAM" id="MobiDB-lite"/>
    </source>
</evidence>
<dbReference type="Pfam" id="PF13676">
    <property type="entry name" value="TIR_2"/>
    <property type="match status" value="1"/>
</dbReference>
<reference evidence="5 6" key="1">
    <citation type="submission" date="2023-09" db="EMBL/GenBank/DDBJ databases">
        <title>Novel taxa isolated from Blanes Bay.</title>
        <authorList>
            <person name="Rey-Velasco X."/>
            <person name="Lucena T."/>
        </authorList>
    </citation>
    <scope>NUCLEOTIDE SEQUENCE [LARGE SCALE GENOMIC DNA]</scope>
    <source>
        <strain evidence="5 6">S334</strain>
    </source>
</reference>
<keyword evidence="3" id="KW-0472">Membrane</keyword>
<feature type="compositionally biased region" description="Basic and acidic residues" evidence="2">
    <location>
        <begin position="302"/>
        <end position="311"/>
    </location>
</feature>
<sequence>MDSTKNIFAIYASQDKDILQYLLLHLQPLEKDFNISIWSDDAINRGQPWKPRNVSRLDHTDVFLFLVSNTFMCSEFIRQDEFKMVIDCYKDGKAVIIPIILDDCPWDAEFTFDDYTFNFKELQVFHKDENQIGDWHPTHKTFTQVSYYLRGLLASSTRKSAVEEPANKAGKKIRNTKKEEQITIDFFGEREAKNKAEWEGKREQEAEAKKRVEEKNKLSEEAEAKEVIRKEKRLRQKAEIQKRIEKEKRLREKSKKDRKIDEEFEDKNVVQKESPGHEEAKAKVAEEGKGRGETTRFQSETEQEKELEKIVTARPRTTKKNGLARYNYQFKTAKTVEPKREVQKEGQGDKEVKARVTVEQKKGDKQTKPQRGTEREKELSEIVAAQRIIAKKSGLARYNYRFKTTKMVEAKRAVQKERQTDEETKAKSAGEQKRRFETTMAQKQTELKRKLAELLAALKRVLKKNRSVVQDYQVKYAKAIEAKRAVQEEARDVKEVKDKVEVERKKRFETIVAQRQNELKKRLTEILAALKRVLKKNRSAAQDYQVKYAKAIDQYYKEAKKNINTTSKRRVHAGFLVAAVVLGGIFIYLFTGDSQKQSNTIVDIEQAEVGSDPVVNAESDTENQAGAILELGVGDIYKNGIIFAIDAANEKGKIAYTDDLGPMTWNEAMNIHEHLGEGWRVPTMDELRLMYNTIGQGADNKGGFADELYWSATPFDDYQARLLRFSDGNDSYHYNSSGTFREFRVRAIKDFTR</sequence>
<comment type="caution">
    <text evidence="5">The sequence shown here is derived from an EMBL/GenBank/DDBJ whole genome shotgun (WGS) entry which is preliminary data.</text>
</comment>
<accession>A0ABU3L2I2</accession>
<feature type="region of interest" description="Disordered" evidence="2">
    <location>
        <begin position="239"/>
        <end position="378"/>
    </location>
</feature>
<feature type="compositionally biased region" description="Basic and acidic residues" evidence="2">
    <location>
        <begin position="334"/>
        <end position="378"/>
    </location>
</feature>
<keyword evidence="3" id="KW-1133">Transmembrane helix</keyword>
<organism evidence="5 6">
    <name type="scientific">Pricia mediterranea</name>
    <dbReference type="NCBI Taxonomy" id="3076079"/>
    <lineage>
        <taxon>Bacteria</taxon>
        <taxon>Pseudomonadati</taxon>
        <taxon>Bacteroidota</taxon>
        <taxon>Flavobacteriia</taxon>
        <taxon>Flavobacteriales</taxon>
        <taxon>Flavobacteriaceae</taxon>
        <taxon>Pricia</taxon>
    </lineage>
</organism>
<name>A0ABU3L2I2_9FLAO</name>
<evidence type="ECO:0000256" key="3">
    <source>
        <dbReference type="SAM" id="Phobius"/>
    </source>
</evidence>
<evidence type="ECO:0000256" key="1">
    <source>
        <dbReference type="SAM" id="Coils"/>
    </source>
</evidence>